<evidence type="ECO:0000313" key="4">
    <source>
        <dbReference type="EMBL" id="KAK8774290.1"/>
    </source>
</evidence>
<feature type="domain" description="Sulfotransferase" evidence="3">
    <location>
        <begin position="34"/>
        <end position="301"/>
    </location>
</feature>
<dbReference type="Gene3D" id="3.40.50.300">
    <property type="entry name" value="P-loop containing nucleotide triphosphate hydrolases"/>
    <property type="match status" value="1"/>
</dbReference>
<keyword evidence="2" id="KW-0808">Transferase</keyword>
<proteinExistence type="inferred from homology"/>
<accession>A0AAQ4EHY6</accession>
<evidence type="ECO:0000256" key="1">
    <source>
        <dbReference type="ARBA" id="ARBA00005771"/>
    </source>
</evidence>
<evidence type="ECO:0000256" key="2">
    <source>
        <dbReference type="ARBA" id="ARBA00022679"/>
    </source>
</evidence>
<dbReference type="Pfam" id="PF00685">
    <property type="entry name" value="Sulfotransfer_1"/>
    <property type="match status" value="1"/>
</dbReference>
<dbReference type="InterPro" id="IPR027417">
    <property type="entry name" value="P-loop_NTPase"/>
</dbReference>
<dbReference type="PANTHER" id="PTHR11783">
    <property type="entry name" value="SULFOTRANSFERASE SULT"/>
    <property type="match status" value="1"/>
</dbReference>
<protein>
    <recommendedName>
        <fullName evidence="3">Sulfotransferase domain-containing protein</fullName>
    </recommendedName>
</protein>
<dbReference type="AlphaFoldDB" id="A0AAQ4EHY6"/>
<gene>
    <name evidence="4" type="ORF">V5799_011177</name>
</gene>
<dbReference type="Proteomes" id="UP001321473">
    <property type="component" value="Unassembled WGS sequence"/>
</dbReference>
<keyword evidence="5" id="KW-1185">Reference proteome</keyword>
<name>A0AAQ4EHY6_AMBAM</name>
<evidence type="ECO:0000313" key="5">
    <source>
        <dbReference type="Proteomes" id="UP001321473"/>
    </source>
</evidence>
<dbReference type="EMBL" id="JARKHS020015591">
    <property type="protein sequence ID" value="KAK8774290.1"/>
    <property type="molecule type" value="Genomic_DNA"/>
</dbReference>
<comment type="caution">
    <text evidence="4">The sequence shown here is derived from an EMBL/GenBank/DDBJ whole genome shotgun (WGS) entry which is preliminary data.</text>
</comment>
<organism evidence="4 5">
    <name type="scientific">Amblyomma americanum</name>
    <name type="common">Lone star tick</name>
    <dbReference type="NCBI Taxonomy" id="6943"/>
    <lineage>
        <taxon>Eukaryota</taxon>
        <taxon>Metazoa</taxon>
        <taxon>Ecdysozoa</taxon>
        <taxon>Arthropoda</taxon>
        <taxon>Chelicerata</taxon>
        <taxon>Arachnida</taxon>
        <taxon>Acari</taxon>
        <taxon>Parasitiformes</taxon>
        <taxon>Ixodida</taxon>
        <taxon>Ixodoidea</taxon>
        <taxon>Ixodidae</taxon>
        <taxon>Amblyomminae</taxon>
        <taxon>Amblyomma</taxon>
    </lineage>
</organism>
<reference evidence="4 5" key="1">
    <citation type="journal article" date="2023" name="Arcadia Sci">
        <title>De novo assembly of a long-read Amblyomma americanum tick genome.</title>
        <authorList>
            <person name="Chou S."/>
            <person name="Poskanzer K.E."/>
            <person name="Rollins M."/>
            <person name="Thuy-Boun P.S."/>
        </authorList>
    </citation>
    <scope>NUCLEOTIDE SEQUENCE [LARGE SCALE GENOMIC DNA]</scope>
    <source>
        <strain evidence="4">F_SG_1</strain>
        <tissue evidence="4">Salivary glands</tissue>
    </source>
</reference>
<dbReference type="SUPFAM" id="SSF52540">
    <property type="entry name" value="P-loop containing nucleoside triphosphate hydrolases"/>
    <property type="match status" value="1"/>
</dbReference>
<comment type="similarity">
    <text evidence="1">Belongs to the sulfotransferase 1 family.</text>
</comment>
<sequence length="313" mass="36548">MAAEVFRNIEGIYVGKHFSDDAIRSTMSYKPRPGDLFLTCYPKSGSCWAHRIIYNILMDAADPDDPMDPFLRIPFLDMRGGDAAIYAPRPAAFKTHLPFSKAPYSPEAKYIHLARNPYDVCVSFYYHTRNVPAYNFQNGTFDEFFELFLQGRVDFGDYFENVLSWYRHWNDANVFSLTYEELKENTREHIVKIAAFIDPDREKKLKENPELIERILEKTNVENMKKIFNYNPQRLILKETKLLDNVRPELQKGLRAYLDFINAPMKGDFVRKAKVGDWRNHFSLEQVAKMKERIAEATAGTDVMSLWKDVDLP</sequence>
<dbReference type="InterPro" id="IPR000863">
    <property type="entry name" value="Sulfotransferase_dom"/>
</dbReference>
<dbReference type="GO" id="GO:0008146">
    <property type="term" value="F:sulfotransferase activity"/>
    <property type="evidence" value="ECO:0007669"/>
    <property type="project" value="InterPro"/>
</dbReference>
<evidence type="ECO:0000259" key="3">
    <source>
        <dbReference type="Pfam" id="PF00685"/>
    </source>
</evidence>